<dbReference type="EMBL" id="JABWDY010008974">
    <property type="protein sequence ID" value="KAF5201790.1"/>
    <property type="molecule type" value="Genomic_DNA"/>
</dbReference>
<feature type="region of interest" description="Disordered" evidence="1">
    <location>
        <begin position="149"/>
        <end position="172"/>
    </location>
</feature>
<dbReference type="AlphaFoldDB" id="A0A7J6WZ86"/>
<gene>
    <name evidence="2" type="ORF">FRX31_008623</name>
</gene>
<feature type="non-terminal residue" evidence="2">
    <location>
        <position position="1"/>
    </location>
</feature>
<comment type="caution">
    <text evidence="2">The sequence shown here is derived from an EMBL/GenBank/DDBJ whole genome shotgun (WGS) entry which is preliminary data.</text>
</comment>
<evidence type="ECO:0000313" key="2">
    <source>
        <dbReference type="EMBL" id="KAF5201790.1"/>
    </source>
</evidence>
<organism evidence="2 3">
    <name type="scientific">Thalictrum thalictroides</name>
    <name type="common">Rue-anemone</name>
    <name type="synonym">Anemone thalictroides</name>
    <dbReference type="NCBI Taxonomy" id="46969"/>
    <lineage>
        <taxon>Eukaryota</taxon>
        <taxon>Viridiplantae</taxon>
        <taxon>Streptophyta</taxon>
        <taxon>Embryophyta</taxon>
        <taxon>Tracheophyta</taxon>
        <taxon>Spermatophyta</taxon>
        <taxon>Magnoliopsida</taxon>
        <taxon>Ranunculales</taxon>
        <taxon>Ranunculaceae</taxon>
        <taxon>Thalictroideae</taxon>
        <taxon>Thalictrum</taxon>
    </lineage>
</organism>
<reference evidence="2 3" key="1">
    <citation type="submission" date="2020-06" db="EMBL/GenBank/DDBJ databases">
        <title>Transcriptomic and genomic resources for Thalictrum thalictroides and T. hernandezii: Facilitating candidate gene discovery in an emerging model plant lineage.</title>
        <authorList>
            <person name="Arias T."/>
            <person name="Riano-Pachon D.M."/>
            <person name="Di Stilio V.S."/>
        </authorList>
    </citation>
    <scope>NUCLEOTIDE SEQUENCE [LARGE SCALE GENOMIC DNA]</scope>
    <source>
        <strain evidence="3">cv. WT478/WT964</strain>
        <tissue evidence="2">Leaves</tissue>
    </source>
</reference>
<proteinExistence type="predicted"/>
<keyword evidence="3" id="KW-1185">Reference proteome</keyword>
<sequence length="172" mass="18813">MLSESCGTQSKKHKTIEIEELTDDNTHYTPQLPLPTIDPQSTLLPLNQPPTSLPSPFSLDFIRQILQNPETATILANDEVINPKILTLLAAPPPQPRSPTSIFDGPYAVVFYDENEVDNEGFNEFITIPNSSTEMGVVTIDDSVAGIQGAPHGINESQDSLLYPSSTEVHNE</sequence>
<dbReference type="Proteomes" id="UP000554482">
    <property type="component" value="Unassembled WGS sequence"/>
</dbReference>
<protein>
    <submittedName>
        <fullName evidence="2">Uncharacterized protein</fullName>
    </submittedName>
</protein>
<evidence type="ECO:0000256" key="1">
    <source>
        <dbReference type="SAM" id="MobiDB-lite"/>
    </source>
</evidence>
<name>A0A7J6WZ86_THATH</name>
<accession>A0A7J6WZ86</accession>
<evidence type="ECO:0000313" key="3">
    <source>
        <dbReference type="Proteomes" id="UP000554482"/>
    </source>
</evidence>
<feature type="compositionally biased region" description="Polar residues" evidence="1">
    <location>
        <begin position="155"/>
        <end position="172"/>
    </location>
</feature>